<evidence type="ECO:0000313" key="11">
    <source>
        <dbReference type="EMBL" id="KAA8909917.1"/>
    </source>
</evidence>
<evidence type="ECO:0000256" key="1">
    <source>
        <dbReference type="ARBA" id="ARBA00008569"/>
    </source>
</evidence>
<dbReference type="InterPro" id="IPR036602">
    <property type="entry name" value="tRNA_yW-synthesising-like_sf"/>
</dbReference>
<feature type="region of interest" description="Disordered" evidence="9">
    <location>
        <begin position="1"/>
        <end position="29"/>
    </location>
</feature>
<dbReference type="PANTHER" id="PTHR48418">
    <property type="entry name" value="TRNA WYBUTOSINE-SYNTHESIZING PROTEIN 3"/>
    <property type="match status" value="1"/>
</dbReference>
<dbReference type="Proteomes" id="UP000761534">
    <property type="component" value="Unassembled WGS sequence"/>
</dbReference>
<sequence>MSFEQKKRHILSQISATDEENPDASPKGTIDEPIVPLMDQINQHDDFVTTSSCSGRVSVFLEGTKDPTKLGGKGLGGKWLYVTHSKDELSQSNGNWWQQVKAYSDPTPTDDVRYILYKFEPMVSLIHPARTSQLLGRQFSSFSRKRA</sequence>
<comment type="similarity">
    <text evidence="1">Belongs to the TYW3 family.</text>
</comment>
<evidence type="ECO:0000313" key="12">
    <source>
        <dbReference type="Proteomes" id="UP000761534"/>
    </source>
</evidence>
<dbReference type="Pfam" id="PF02676">
    <property type="entry name" value="TYW3"/>
    <property type="match status" value="1"/>
</dbReference>
<evidence type="ECO:0000256" key="6">
    <source>
        <dbReference type="ARBA" id="ARBA00022694"/>
    </source>
</evidence>
<evidence type="ECO:0000259" key="10">
    <source>
        <dbReference type="Pfam" id="PF02676"/>
    </source>
</evidence>
<dbReference type="GO" id="GO:0008168">
    <property type="term" value="F:methyltransferase activity"/>
    <property type="evidence" value="ECO:0007669"/>
    <property type="project" value="UniProtKB-KW"/>
</dbReference>
<evidence type="ECO:0000256" key="3">
    <source>
        <dbReference type="ARBA" id="ARBA00022603"/>
    </source>
</evidence>
<gene>
    <name evidence="11" type="ORF">TRICI_004302</name>
</gene>
<evidence type="ECO:0000256" key="7">
    <source>
        <dbReference type="ARBA" id="ARBA00030554"/>
    </source>
</evidence>
<keyword evidence="4" id="KW-0808">Transferase</keyword>
<dbReference type="InterPro" id="IPR003827">
    <property type="entry name" value="tRNA_yW-synthesising"/>
</dbReference>
<dbReference type="GO" id="GO:0032259">
    <property type="term" value="P:methylation"/>
    <property type="evidence" value="ECO:0007669"/>
    <property type="project" value="UniProtKB-KW"/>
</dbReference>
<dbReference type="EC" id="2.1.1.282" evidence="2"/>
<feature type="domain" description="tRNA wybutosine-synthesizing protein" evidence="10">
    <location>
        <begin position="5"/>
        <end position="123"/>
    </location>
</feature>
<evidence type="ECO:0000256" key="8">
    <source>
        <dbReference type="ARBA" id="ARBA00049202"/>
    </source>
</evidence>
<dbReference type="PANTHER" id="PTHR48418:SF1">
    <property type="entry name" value="TRNA WYBUTOSINE-SYNTHESIZING PROTEIN 3"/>
    <property type="match status" value="1"/>
</dbReference>
<dbReference type="SUPFAM" id="SSF111278">
    <property type="entry name" value="SSo0622-like"/>
    <property type="match status" value="1"/>
</dbReference>
<evidence type="ECO:0000256" key="9">
    <source>
        <dbReference type="SAM" id="MobiDB-lite"/>
    </source>
</evidence>
<dbReference type="Gene3D" id="3.30.1960.10">
    <property type="entry name" value="tRNA wybutosine-synthesizing-like"/>
    <property type="match status" value="1"/>
</dbReference>
<accession>A0A642V7K3</accession>
<evidence type="ECO:0000256" key="4">
    <source>
        <dbReference type="ARBA" id="ARBA00022679"/>
    </source>
</evidence>
<dbReference type="EMBL" id="SWFS01000330">
    <property type="protein sequence ID" value="KAA8909917.1"/>
    <property type="molecule type" value="Genomic_DNA"/>
</dbReference>
<keyword evidence="6" id="KW-0819">tRNA processing</keyword>
<feature type="compositionally biased region" description="Basic residues" evidence="9">
    <location>
        <begin position="1"/>
        <end position="10"/>
    </location>
</feature>
<dbReference type="AlphaFoldDB" id="A0A642V7K3"/>
<reference evidence="11" key="1">
    <citation type="journal article" date="2019" name="G3 (Bethesda)">
        <title>Genome Assemblies of Two Rare Opportunistic Yeast Pathogens: Diutina rugosa (syn. Candida rugosa) and Trichomonascus ciferrii (syn. Candida ciferrii).</title>
        <authorList>
            <person name="Mixao V."/>
            <person name="Saus E."/>
            <person name="Hansen A.P."/>
            <person name="Lass-Florl C."/>
            <person name="Gabaldon T."/>
        </authorList>
    </citation>
    <scope>NUCLEOTIDE SEQUENCE</scope>
    <source>
        <strain evidence="11">CBS 4856</strain>
    </source>
</reference>
<evidence type="ECO:0000256" key="5">
    <source>
        <dbReference type="ARBA" id="ARBA00022691"/>
    </source>
</evidence>
<keyword evidence="3" id="KW-0489">Methyltransferase</keyword>
<evidence type="ECO:0000256" key="2">
    <source>
        <dbReference type="ARBA" id="ARBA00012750"/>
    </source>
</evidence>
<proteinExistence type="inferred from homology"/>
<protein>
    <recommendedName>
        <fullName evidence="2">tRNA(Phe) 7-[(3-amino-3-carboxypropyl)-4-demethylwyosine(37)-N(4)]-methyltransferase</fullName>
        <ecNumber evidence="2">2.1.1.282</ecNumber>
    </recommendedName>
    <alternativeName>
        <fullName evidence="7">tRNA(Phe) 7-((3-amino-3-carboxypropyl)-4-demethylwyosine(37)-N(4))-methyltransferase</fullName>
    </alternativeName>
</protein>
<dbReference type="VEuPathDB" id="FungiDB:TRICI_004302"/>
<comment type="catalytic activity">
    <reaction evidence="8">
        <text>4-demethyl-7-[(3S)-3-amino-3-carboxypropyl]wyosine(37) in tRNA(Phe) + S-adenosyl-L-methionine = 7-[(3S)-3-amino-3-carboxypropyl]wyosine(37) in tRNA(Phe) + S-adenosyl-L-homocysteine + H(+)</text>
        <dbReference type="Rhea" id="RHEA:36635"/>
        <dbReference type="Rhea" id="RHEA-COMP:10378"/>
        <dbReference type="Rhea" id="RHEA-COMP:10379"/>
        <dbReference type="ChEBI" id="CHEBI:15378"/>
        <dbReference type="ChEBI" id="CHEBI:57856"/>
        <dbReference type="ChEBI" id="CHEBI:59789"/>
        <dbReference type="ChEBI" id="CHEBI:73543"/>
        <dbReference type="ChEBI" id="CHEBI:73550"/>
        <dbReference type="EC" id="2.1.1.282"/>
    </reaction>
</comment>
<organism evidence="11 12">
    <name type="scientific">Trichomonascus ciferrii</name>
    <dbReference type="NCBI Taxonomy" id="44093"/>
    <lineage>
        <taxon>Eukaryota</taxon>
        <taxon>Fungi</taxon>
        <taxon>Dikarya</taxon>
        <taxon>Ascomycota</taxon>
        <taxon>Saccharomycotina</taxon>
        <taxon>Dipodascomycetes</taxon>
        <taxon>Dipodascales</taxon>
        <taxon>Trichomonascaceae</taxon>
        <taxon>Trichomonascus</taxon>
        <taxon>Trichomonascus ciferrii complex</taxon>
    </lineage>
</organism>
<dbReference type="GO" id="GO:0008033">
    <property type="term" value="P:tRNA processing"/>
    <property type="evidence" value="ECO:0007669"/>
    <property type="project" value="UniProtKB-KW"/>
</dbReference>
<keyword evidence="12" id="KW-1185">Reference proteome</keyword>
<dbReference type="OrthoDB" id="263283at2759"/>
<name>A0A642V7K3_9ASCO</name>
<keyword evidence="5" id="KW-0949">S-adenosyl-L-methionine</keyword>
<comment type="caution">
    <text evidence="11">The sequence shown here is derived from an EMBL/GenBank/DDBJ whole genome shotgun (WGS) entry which is preliminary data.</text>
</comment>